<comment type="caution">
    <text evidence="1">The sequence shown here is derived from an EMBL/GenBank/DDBJ whole genome shotgun (WGS) entry which is preliminary data.</text>
</comment>
<reference evidence="1" key="2">
    <citation type="journal article" date="2023" name="IMA Fungus">
        <title>Comparative genomic study of the Penicillium genus elucidates a diverse pangenome and 15 lateral gene transfer events.</title>
        <authorList>
            <person name="Petersen C."/>
            <person name="Sorensen T."/>
            <person name="Nielsen M.R."/>
            <person name="Sondergaard T.E."/>
            <person name="Sorensen J.L."/>
            <person name="Fitzpatrick D.A."/>
            <person name="Frisvad J.C."/>
            <person name="Nielsen K.L."/>
        </authorList>
    </citation>
    <scope>NUCLEOTIDE SEQUENCE</scope>
    <source>
        <strain evidence="1">IBT 30069</strain>
    </source>
</reference>
<evidence type="ECO:0000313" key="1">
    <source>
        <dbReference type="EMBL" id="KAJ5096711.1"/>
    </source>
</evidence>
<gene>
    <name evidence="1" type="ORF">N7456_007432</name>
</gene>
<dbReference type="OrthoDB" id="4301157at2759"/>
<organism evidence="1 2">
    <name type="scientific">Penicillium angulare</name>
    <dbReference type="NCBI Taxonomy" id="116970"/>
    <lineage>
        <taxon>Eukaryota</taxon>
        <taxon>Fungi</taxon>
        <taxon>Dikarya</taxon>
        <taxon>Ascomycota</taxon>
        <taxon>Pezizomycotina</taxon>
        <taxon>Eurotiomycetes</taxon>
        <taxon>Eurotiomycetidae</taxon>
        <taxon>Eurotiales</taxon>
        <taxon>Aspergillaceae</taxon>
        <taxon>Penicillium</taxon>
    </lineage>
</organism>
<dbReference type="Proteomes" id="UP001149165">
    <property type="component" value="Unassembled WGS sequence"/>
</dbReference>
<name>A0A9W9FAK8_9EURO</name>
<keyword evidence="2" id="KW-1185">Reference proteome</keyword>
<dbReference type="AlphaFoldDB" id="A0A9W9FAK8"/>
<sequence>MQNDQSEMPTLSHSAARQFGIPESLLPRPESPSAISGFTHVPRPLHTDMLIACHLPQGYVDVIGEIAKGALEEQYEPLKQSIHRLTGLHAGNENCVVMNECLESLCRDGLIEEMITVEFIFKYKQLTTKLDGEARGILDMCGFLYYAPLVKKDIEQLPDGSQKDLLMRLYRSICPSGHTK</sequence>
<evidence type="ECO:0000313" key="2">
    <source>
        <dbReference type="Proteomes" id="UP001149165"/>
    </source>
</evidence>
<dbReference type="EMBL" id="JAPQKH010000005">
    <property type="protein sequence ID" value="KAJ5096711.1"/>
    <property type="molecule type" value="Genomic_DNA"/>
</dbReference>
<reference evidence="1" key="1">
    <citation type="submission" date="2022-11" db="EMBL/GenBank/DDBJ databases">
        <authorList>
            <person name="Petersen C."/>
        </authorList>
    </citation>
    <scope>NUCLEOTIDE SEQUENCE</scope>
    <source>
        <strain evidence="1">IBT 30069</strain>
    </source>
</reference>
<protein>
    <submittedName>
        <fullName evidence="1">Uncharacterized protein</fullName>
    </submittedName>
</protein>
<proteinExistence type="predicted"/>
<accession>A0A9W9FAK8</accession>